<feature type="transmembrane region" description="Helical" evidence="8">
    <location>
        <begin position="191"/>
        <end position="223"/>
    </location>
</feature>
<evidence type="ECO:0000256" key="5">
    <source>
        <dbReference type="ARBA" id="ARBA00022692"/>
    </source>
</evidence>
<feature type="domain" description="Glycosyltransferase RgtA/B/C/D-like" evidence="9">
    <location>
        <begin position="112"/>
        <end position="225"/>
    </location>
</feature>
<name>A0A2M7UH31_9BACT</name>
<protein>
    <recommendedName>
        <fullName evidence="9">Glycosyltransferase RgtA/B/C/D-like domain-containing protein</fullName>
    </recommendedName>
</protein>
<comment type="subcellular location">
    <subcellularLocation>
        <location evidence="1">Cell membrane</location>
        <topology evidence="1">Multi-pass membrane protein</topology>
    </subcellularLocation>
</comment>
<dbReference type="PANTHER" id="PTHR33908">
    <property type="entry name" value="MANNOSYLTRANSFERASE YKCB-RELATED"/>
    <property type="match status" value="1"/>
</dbReference>
<organism evidence="10 11">
    <name type="scientific">Candidatus Portnoybacteria bacterium CG_4_10_14_0_2_um_filter_39_11</name>
    <dbReference type="NCBI Taxonomy" id="1974797"/>
    <lineage>
        <taxon>Bacteria</taxon>
        <taxon>Candidatus Portnoyibacteriota</taxon>
    </lineage>
</organism>
<dbReference type="Pfam" id="PF13231">
    <property type="entry name" value="PMT_2"/>
    <property type="match status" value="1"/>
</dbReference>
<keyword evidence="5 8" id="KW-0812">Transmembrane</keyword>
<dbReference type="GO" id="GO:0016763">
    <property type="term" value="F:pentosyltransferase activity"/>
    <property type="evidence" value="ECO:0007669"/>
    <property type="project" value="TreeGrafter"/>
</dbReference>
<evidence type="ECO:0000256" key="7">
    <source>
        <dbReference type="ARBA" id="ARBA00023136"/>
    </source>
</evidence>
<dbReference type="EMBL" id="PFOI01000047">
    <property type="protein sequence ID" value="PIZ70530.1"/>
    <property type="molecule type" value="Genomic_DNA"/>
</dbReference>
<keyword evidence="6 8" id="KW-1133">Transmembrane helix</keyword>
<keyword evidence="4" id="KW-0808">Transferase</keyword>
<evidence type="ECO:0000313" key="11">
    <source>
        <dbReference type="Proteomes" id="UP000231071"/>
    </source>
</evidence>
<feature type="transmembrane region" description="Helical" evidence="8">
    <location>
        <begin position="391"/>
        <end position="407"/>
    </location>
</feature>
<evidence type="ECO:0000256" key="3">
    <source>
        <dbReference type="ARBA" id="ARBA00022676"/>
    </source>
</evidence>
<dbReference type="GO" id="GO:0009103">
    <property type="term" value="P:lipopolysaccharide biosynthetic process"/>
    <property type="evidence" value="ECO:0007669"/>
    <property type="project" value="UniProtKB-ARBA"/>
</dbReference>
<proteinExistence type="predicted"/>
<evidence type="ECO:0000256" key="6">
    <source>
        <dbReference type="ARBA" id="ARBA00022989"/>
    </source>
</evidence>
<feature type="transmembrane region" description="Helical" evidence="8">
    <location>
        <begin position="7"/>
        <end position="27"/>
    </location>
</feature>
<evidence type="ECO:0000256" key="8">
    <source>
        <dbReference type="SAM" id="Phobius"/>
    </source>
</evidence>
<feature type="transmembrane region" description="Helical" evidence="8">
    <location>
        <begin position="109"/>
        <end position="129"/>
    </location>
</feature>
<keyword evidence="2" id="KW-1003">Cell membrane</keyword>
<dbReference type="GO" id="GO:0005886">
    <property type="term" value="C:plasma membrane"/>
    <property type="evidence" value="ECO:0007669"/>
    <property type="project" value="UniProtKB-SubCell"/>
</dbReference>
<evidence type="ECO:0000313" key="10">
    <source>
        <dbReference type="EMBL" id="PIZ70530.1"/>
    </source>
</evidence>
<gene>
    <name evidence="10" type="ORF">COY09_02740</name>
</gene>
<feature type="non-terminal residue" evidence="10">
    <location>
        <position position="434"/>
    </location>
</feature>
<dbReference type="Proteomes" id="UP000231071">
    <property type="component" value="Unassembled WGS sequence"/>
</dbReference>
<keyword evidence="7 8" id="KW-0472">Membrane</keyword>
<feature type="transmembrane region" description="Helical" evidence="8">
    <location>
        <begin position="243"/>
        <end position="266"/>
    </location>
</feature>
<dbReference type="AlphaFoldDB" id="A0A2M7UH31"/>
<evidence type="ECO:0000259" key="9">
    <source>
        <dbReference type="Pfam" id="PF13231"/>
    </source>
</evidence>
<feature type="transmembrane region" description="Helical" evidence="8">
    <location>
        <begin position="136"/>
        <end position="154"/>
    </location>
</feature>
<keyword evidence="3" id="KW-0328">Glycosyltransferase</keyword>
<feature type="transmembrane region" description="Helical" evidence="8">
    <location>
        <begin position="160"/>
        <end position="179"/>
    </location>
</feature>
<feature type="transmembrane region" description="Helical" evidence="8">
    <location>
        <begin position="354"/>
        <end position="370"/>
    </location>
</feature>
<dbReference type="InterPro" id="IPR038731">
    <property type="entry name" value="RgtA/B/C-like"/>
</dbReference>
<accession>A0A2M7UH31</accession>
<reference evidence="11" key="1">
    <citation type="submission" date="2017-09" db="EMBL/GenBank/DDBJ databases">
        <title>Depth-based differentiation of microbial function through sediment-hosted aquifers and enrichment of novel symbionts in the deep terrestrial subsurface.</title>
        <authorList>
            <person name="Probst A.J."/>
            <person name="Ladd B."/>
            <person name="Jarett J.K."/>
            <person name="Geller-Mcgrath D.E."/>
            <person name="Sieber C.M.K."/>
            <person name="Emerson J.B."/>
            <person name="Anantharaman K."/>
            <person name="Thomas B.C."/>
            <person name="Malmstrom R."/>
            <person name="Stieglmeier M."/>
            <person name="Klingl A."/>
            <person name="Woyke T."/>
            <person name="Ryan C.M."/>
            <person name="Banfield J.F."/>
        </authorList>
    </citation>
    <scope>NUCLEOTIDE SEQUENCE [LARGE SCALE GENOMIC DNA]</scope>
</reference>
<dbReference type="PANTHER" id="PTHR33908:SF11">
    <property type="entry name" value="MEMBRANE PROTEIN"/>
    <property type="match status" value="1"/>
</dbReference>
<evidence type="ECO:0000256" key="2">
    <source>
        <dbReference type="ARBA" id="ARBA00022475"/>
    </source>
</evidence>
<sequence>MSWNPKYSYIIAACLLAVMAGLSIASMKNDAAIMDEQAHIPAGYSYLTQLDYRINPEHPPIIKDLAAIPLLFLKLNFPIQDKSWQKDINGQWDLGSAFLYHSDNNPDKIIFWARIPMVLVMLLLGFYVYKWTKKLYGSKIAVFALFLYAFSPTVLAHGRFVTTDIGASIGFFVATYYFIKFLQKPTAKNIIIAGIIFGLAEMLKFSLFLLVPFFGFLLIVWLVKQIYENKQIVNAATLPTRSIVWGYIWRSLMVFIIGVLVIYPVYQFHILKYPAERQKADSQYSLSSYGMRPVANTVIWMSDKPVIRAYGQYLLGLAMVVQRTIGGNTTYFMGEVSGSAWRAYFPLVYLMKETLIVLFLILVSIIFLAWQRPKNCCSQAVSRMFGWLKHHFTEFAMICFIAMYWIVSIRGNLNIGVRHILPTFPFVYVLISGQ</sequence>
<comment type="caution">
    <text evidence="10">The sequence shown here is derived from an EMBL/GenBank/DDBJ whole genome shotgun (WGS) entry which is preliminary data.</text>
</comment>
<dbReference type="InterPro" id="IPR050297">
    <property type="entry name" value="LipidA_mod_glycosyltrf_83"/>
</dbReference>
<evidence type="ECO:0000256" key="4">
    <source>
        <dbReference type="ARBA" id="ARBA00022679"/>
    </source>
</evidence>
<evidence type="ECO:0000256" key="1">
    <source>
        <dbReference type="ARBA" id="ARBA00004651"/>
    </source>
</evidence>